<keyword evidence="5 7" id="KW-1133">Transmembrane helix</keyword>
<dbReference type="InterPro" id="IPR020846">
    <property type="entry name" value="MFS_dom"/>
</dbReference>
<feature type="transmembrane region" description="Helical" evidence="7">
    <location>
        <begin position="334"/>
        <end position="353"/>
    </location>
</feature>
<dbReference type="PANTHER" id="PTHR43266">
    <property type="entry name" value="MACROLIDE-EFFLUX PROTEIN"/>
    <property type="match status" value="1"/>
</dbReference>
<dbReference type="SUPFAM" id="SSF103473">
    <property type="entry name" value="MFS general substrate transporter"/>
    <property type="match status" value="1"/>
</dbReference>
<dbReference type="PANTHER" id="PTHR43266:SF2">
    <property type="entry name" value="MAJOR FACILITATOR SUPERFAMILY (MFS) PROFILE DOMAIN-CONTAINING PROTEIN"/>
    <property type="match status" value="1"/>
</dbReference>
<evidence type="ECO:0000313" key="9">
    <source>
        <dbReference type="EMBL" id="TET83570.1"/>
    </source>
</evidence>
<protein>
    <submittedName>
        <fullName evidence="9">MFS transporter</fullName>
    </submittedName>
</protein>
<evidence type="ECO:0000256" key="6">
    <source>
        <dbReference type="ARBA" id="ARBA00023136"/>
    </source>
</evidence>
<dbReference type="Pfam" id="PF05977">
    <property type="entry name" value="MFS_3"/>
    <property type="match status" value="1"/>
</dbReference>
<evidence type="ECO:0000256" key="4">
    <source>
        <dbReference type="ARBA" id="ARBA00022692"/>
    </source>
</evidence>
<accession>A0A523XW56</accession>
<keyword evidence="4 7" id="KW-0812">Transmembrane</keyword>
<proteinExistence type="predicted"/>
<dbReference type="InterPro" id="IPR010290">
    <property type="entry name" value="TM_effector"/>
</dbReference>
<sequence length="426" mass="46908">MKRTGLFSIFRNRNFRVFSLSQAVSQFGDKLDHVALIAVIGVMAGSSSTALAELAVFFTLPVLIFGPVSGALVDRWSRKKVMVTCDAFRGLLVILIPTVIFLSGSLWSMYLIVFAVFFMGLFFNNAKMSIIPNMVGQDQLLAANSAATLIGRIATVVAFFLGDLIVHWKGWNRLRIEGWQAGFYLDGLTFFISAVALTMITVVFRRSTDADKPGLKNQTFVKMFRRTLVDVREGFKFIMAKREITFVMASVVVLTFVGGSVYVLAVPIIQSELERGAFSYGTLGAIMAVGMVIGSFLYGNFGHRMRKSTVIIAGFGIIGTFMIVFSMLRSFLVTSGLLIISGMILAPIVITQDTLLHEIVPEEIRGRIFGTREWTLNGLFMLSAVVMSLIANFSSVRITLRGVGILVFLLAIMGLASRRSFIGNRV</sequence>
<name>A0A523XW56_UNCT6</name>
<gene>
    <name evidence="9" type="ORF">E3J38_00220</name>
</gene>
<keyword evidence="3" id="KW-1003">Cell membrane</keyword>
<comment type="subcellular location">
    <subcellularLocation>
        <location evidence="1">Cell membrane</location>
        <topology evidence="1">Multi-pass membrane protein</topology>
    </subcellularLocation>
</comment>
<dbReference type="PROSITE" id="PS50850">
    <property type="entry name" value="MFS"/>
    <property type="match status" value="1"/>
</dbReference>
<dbReference type="AlphaFoldDB" id="A0A523XW56"/>
<evidence type="ECO:0000256" key="3">
    <source>
        <dbReference type="ARBA" id="ARBA00022475"/>
    </source>
</evidence>
<evidence type="ECO:0000256" key="1">
    <source>
        <dbReference type="ARBA" id="ARBA00004651"/>
    </source>
</evidence>
<dbReference type="Gene3D" id="1.20.1250.20">
    <property type="entry name" value="MFS general substrate transporter like domains"/>
    <property type="match status" value="2"/>
</dbReference>
<dbReference type="GO" id="GO:0005886">
    <property type="term" value="C:plasma membrane"/>
    <property type="evidence" value="ECO:0007669"/>
    <property type="project" value="UniProtKB-SubCell"/>
</dbReference>
<feature type="transmembrane region" description="Helical" evidence="7">
    <location>
        <begin position="310"/>
        <end position="328"/>
    </location>
</feature>
<feature type="transmembrane region" description="Helical" evidence="7">
    <location>
        <begin position="374"/>
        <end position="392"/>
    </location>
</feature>
<evidence type="ECO:0000256" key="7">
    <source>
        <dbReference type="SAM" id="Phobius"/>
    </source>
</evidence>
<keyword evidence="2" id="KW-0813">Transport</keyword>
<dbReference type="CDD" id="cd06173">
    <property type="entry name" value="MFS_MefA_like"/>
    <property type="match status" value="1"/>
</dbReference>
<dbReference type="InterPro" id="IPR036259">
    <property type="entry name" value="MFS_trans_sf"/>
</dbReference>
<evidence type="ECO:0000256" key="5">
    <source>
        <dbReference type="ARBA" id="ARBA00022989"/>
    </source>
</evidence>
<feature type="transmembrane region" description="Helical" evidence="7">
    <location>
        <begin position="81"/>
        <end position="101"/>
    </location>
</feature>
<feature type="transmembrane region" description="Helical" evidence="7">
    <location>
        <begin position="140"/>
        <end position="161"/>
    </location>
</feature>
<feature type="transmembrane region" description="Helical" evidence="7">
    <location>
        <begin position="244"/>
        <end position="265"/>
    </location>
</feature>
<feature type="transmembrane region" description="Helical" evidence="7">
    <location>
        <begin position="277"/>
        <end position="298"/>
    </location>
</feature>
<feature type="transmembrane region" description="Helical" evidence="7">
    <location>
        <begin position="398"/>
        <end position="416"/>
    </location>
</feature>
<reference evidence="9 10" key="1">
    <citation type="submission" date="2019-03" db="EMBL/GenBank/DDBJ databases">
        <title>Metabolic potential of uncultured bacteria and archaea associated with petroleum seepage in deep-sea sediments.</title>
        <authorList>
            <person name="Dong X."/>
            <person name="Hubert C."/>
        </authorList>
    </citation>
    <scope>NUCLEOTIDE SEQUENCE [LARGE SCALE GENOMIC DNA]</scope>
    <source>
        <strain evidence="9">E29_bin36</strain>
    </source>
</reference>
<evidence type="ECO:0000259" key="8">
    <source>
        <dbReference type="PROSITE" id="PS50850"/>
    </source>
</evidence>
<dbReference type="GO" id="GO:0022857">
    <property type="term" value="F:transmembrane transporter activity"/>
    <property type="evidence" value="ECO:0007669"/>
    <property type="project" value="InterPro"/>
</dbReference>
<feature type="transmembrane region" description="Helical" evidence="7">
    <location>
        <begin position="107"/>
        <end position="128"/>
    </location>
</feature>
<evidence type="ECO:0000313" key="10">
    <source>
        <dbReference type="Proteomes" id="UP000315534"/>
    </source>
</evidence>
<dbReference type="Proteomes" id="UP000315534">
    <property type="component" value="Unassembled WGS sequence"/>
</dbReference>
<feature type="domain" description="Major facilitator superfamily (MFS) profile" evidence="8">
    <location>
        <begin position="244"/>
        <end position="426"/>
    </location>
</feature>
<organism evidence="9 10">
    <name type="scientific">candidate division TA06 bacterium</name>
    <dbReference type="NCBI Taxonomy" id="2250710"/>
    <lineage>
        <taxon>Bacteria</taxon>
        <taxon>Bacteria division TA06</taxon>
    </lineage>
</organism>
<evidence type="ECO:0000256" key="2">
    <source>
        <dbReference type="ARBA" id="ARBA00022448"/>
    </source>
</evidence>
<feature type="transmembrane region" description="Helical" evidence="7">
    <location>
        <begin position="181"/>
        <end position="204"/>
    </location>
</feature>
<keyword evidence="6 7" id="KW-0472">Membrane</keyword>
<dbReference type="EMBL" id="SOIP01000010">
    <property type="protein sequence ID" value="TET83570.1"/>
    <property type="molecule type" value="Genomic_DNA"/>
</dbReference>
<comment type="caution">
    <text evidence="9">The sequence shown here is derived from an EMBL/GenBank/DDBJ whole genome shotgun (WGS) entry which is preliminary data.</text>
</comment>